<protein>
    <submittedName>
        <fullName evidence="1">Uncharacterized protein</fullName>
    </submittedName>
</protein>
<name>A0ABN7B3I1_9HEMI</name>
<accession>A0ABN7B3I1</accession>
<keyword evidence="2" id="KW-1185">Reference proteome</keyword>
<evidence type="ECO:0000313" key="1">
    <source>
        <dbReference type="EMBL" id="BES97726.1"/>
    </source>
</evidence>
<sequence length="67" mass="7536">MQNRYRIDRKCKGMCACAGEPLCRPSSIISLKLSVEAVGEGLETPMPSKKPIGRFTHFRLRNPFAKL</sequence>
<reference evidence="1 2" key="1">
    <citation type="submission" date="2023-09" db="EMBL/GenBank/DDBJ databases">
        <title>Nesidiocoris tenuis whole genome shotgun sequence.</title>
        <authorList>
            <person name="Shibata T."/>
            <person name="Shimoda M."/>
            <person name="Kobayashi T."/>
            <person name="Uehara T."/>
        </authorList>
    </citation>
    <scope>NUCLEOTIDE SEQUENCE [LARGE SCALE GENOMIC DNA]</scope>
    <source>
        <strain evidence="1 2">Japan</strain>
    </source>
</reference>
<evidence type="ECO:0000313" key="2">
    <source>
        <dbReference type="Proteomes" id="UP001307889"/>
    </source>
</evidence>
<dbReference type="EMBL" id="AP028916">
    <property type="protein sequence ID" value="BES97726.1"/>
    <property type="molecule type" value="Genomic_DNA"/>
</dbReference>
<organism evidence="1 2">
    <name type="scientific">Nesidiocoris tenuis</name>
    <dbReference type="NCBI Taxonomy" id="355587"/>
    <lineage>
        <taxon>Eukaryota</taxon>
        <taxon>Metazoa</taxon>
        <taxon>Ecdysozoa</taxon>
        <taxon>Arthropoda</taxon>
        <taxon>Hexapoda</taxon>
        <taxon>Insecta</taxon>
        <taxon>Pterygota</taxon>
        <taxon>Neoptera</taxon>
        <taxon>Paraneoptera</taxon>
        <taxon>Hemiptera</taxon>
        <taxon>Heteroptera</taxon>
        <taxon>Panheteroptera</taxon>
        <taxon>Cimicomorpha</taxon>
        <taxon>Miridae</taxon>
        <taxon>Dicyphina</taxon>
        <taxon>Nesidiocoris</taxon>
    </lineage>
</organism>
<proteinExistence type="predicted"/>
<gene>
    <name evidence="1" type="ORF">NTJ_10540</name>
</gene>
<dbReference type="Proteomes" id="UP001307889">
    <property type="component" value="Chromosome 8"/>
</dbReference>